<dbReference type="Gene3D" id="2.10.70.10">
    <property type="entry name" value="Complement Module, domain 1"/>
    <property type="match status" value="3"/>
</dbReference>
<evidence type="ECO:0000259" key="9">
    <source>
        <dbReference type="PROSITE" id="PS50923"/>
    </source>
</evidence>
<proteinExistence type="predicted"/>
<keyword evidence="4" id="KW-0325">Glycoprotein</keyword>
<keyword evidence="7" id="KW-0812">Transmembrane</keyword>
<dbReference type="SUPFAM" id="SSF57535">
    <property type="entry name" value="Complement control module/SCR domain"/>
    <property type="match status" value="3"/>
</dbReference>
<evidence type="ECO:0000256" key="4">
    <source>
        <dbReference type="ARBA" id="ARBA00023180"/>
    </source>
</evidence>
<keyword evidence="7" id="KW-1133">Transmembrane helix</keyword>
<name>A0A7J7RE39_PIPKU</name>
<evidence type="ECO:0000256" key="3">
    <source>
        <dbReference type="ARBA" id="ARBA00023157"/>
    </source>
</evidence>
<feature type="signal peptide" evidence="8">
    <location>
        <begin position="1"/>
        <end position="30"/>
    </location>
</feature>
<evidence type="ECO:0000313" key="10">
    <source>
        <dbReference type="EMBL" id="KAF6274333.1"/>
    </source>
</evidence>
<dbReference type="PANTHER" id="PTHR45656">
    <property type="entry name" value="PROTEIN CBR-CLEC-78"/>
    <property type="match status" value="1"/>
</dbReference>
<dbReference type="PROSITE" id="PS50923">
    <property type="entry name" value="SUSHI"/>
    <property type="match status" value="2"/>
</dbReference>
<dbReference type="PANTHER" id="PTHR45656:SF15">
    <property type="entry name" value="SUSHI DOMAIN-CONTAINING PROTEIN"/>
    <property type="match status" value="1"/>
</dbReference>
<dbReference type="CDD" id="cd00033">
    <property type="entry name" value="CCP"/>
    <property type="match status" value="3"/>
</dbReference>
<dbReference type="FunFam" id="2.10.70.10:FF:000055">
    <property type="entry name" value="Complement decay-accelerating factor, GPI-anchored"/>
    <property type="match status" value="1"/>
</dbReference>
<evidence type="ECO:0000256" key="2">
    <source>
        <dbReference type="ARBA" id="ARBA00022737"/>
    </source>
</evidence>
<keyword evidence="7" id="KW-0472">Membrane</keyword>
<feature type="domain" description="Sushi" evidence="9">
    <location>
        <begin position="30"/>
        <end position="92"/>
    </location>
</feature>
<evidence type="ECO:0000256" key="7">
    <source>
        <dbReference type="SAM" id="Phobius"/>
    </source>
</evidence>
<feature type="domain" description="Sushi" evidence="9">
    <location>
        <begin position="157"/>
        <end position="218"/>
    </location>
</feature>
<feature type="compositionally biased region" description="Low complexity" evidence="6">
    <location>
        <begin position="312"/>
        <end position="323"/>
    </location>
</feature>
<feature type="region of interest" description="Disordered" evidence="6">
    <location>
        <begin position="295"/>
        <end position="331"/>
    </location>
</feature>
<keyword evidence="8" id="KW-0732">Signal</keyword>
<feature type="chain" id="PRO_5029464111" description="Sushi domain-containing protein" evidence="8">
    <location>
        <begin position="31"/>
        <end position="473"/>
    </location>
</feature>
<evidence type="ECO:0000256" key="5">
    <source>
        <dbReference type="PROSITE-ProRule" id="PRU00302"/>
    </source>
</evidence>
<dbReference type="SMART" id="SM00032">
    <property type="entry name" value="CCP"/>
    <property type="match status" value="3"/>
</dbReference>
<organism evidence="10 11">
    <name type="scientific">Pipistrellus kuhlii</name>
    <name type="common">Kuhl's pipistrelle</name>
    <dbReference type="NCBI Taxonomy" id="59472"/>
    <lineage>
        <taxon>Eukaryota</taxon>
        <taxon>Metazoa</taxon>
        <taxon>Chordata</taxon>
        <taxon>Craniata</taxon>
        <taxon>Vertebrata</taxon>
        <taxon>Euteleostomi</taxon>
        <taxon>Mammalia</taxon>
        <taxon>Eutheria</taxon>
        <taxon>Laurasiatheria</taxon>
        <taxon>Chiroptera</taxon>
        <taxon>Yangochiroptera</taxon>
        <taxon>Vespertilionidae</taxon>
        <taxon>Pipistrellus</taxon>
    </lineage>
</organism>
<dbReference type="InterPro" id="IPR035976">
    <property type="entry name" value="Sushi/SCR/CCP_sf"/>
</dbReference>
<evidence type="ECO:0000313" key="11">
    <source>
        <dbReference type="Proteomes" id="UP000558488"/>
    </source>
</evidence>
<evidence type="ECO:0000256" key="1">
    <source>
        <dbReference type="ARBA" id="ARBA00022659"/>
    </source>
</evidence>
<accession>A0A7J7RE39</accession>
<evidence type="ECO:0000256" key="6">
    <source>
        <dbReference type="SAM" id="MobiDB-lite"/>
    </source>
</evidence>
<feature type="region of interest" description="Disordered" evidence="6">
    <location>
        <begin position="347"/>
        <end position="368"/>
    </location>
</feature>
<protein>
    <recommendedName>
        <fullName evidence="9">Sushi domain-containing protein</fullName>
    </recommendedName>
</protein>
<keyword evidence="11" id="KW-1185">Reference proteome</keyword>
<keyword evidence="1 5" id="KW-0768">Sushi</keyword>
<evidence type="ECO:0000256" key="8">
    <source>
        <dbReference type="SAM" id="SignalP"/>
    </source>
</evidence>
<keyword evidence="3" id="KW-1015">Disulfide bond</keyword>
<dbReference type="Pfam" id="PF00084">
    <property type="entry name" value="Sushi"/>
    <property type="match status" value="3"/>
</dbReference>
<keyword evidence="2" id="KW-0677">Repeat</keyword>
<dbReference type="AlphaFoldDB" id="A0A7J7RE39"/>
<comment type="caution">
    <text evidence="10">The sequence shown here is derived from an EMBL/GenBank/DDBJ whole genome shotgun (WGS) entry which is preliminary data.</text>
</comment>
<sequence length="473" mass="50668">MRPARSGAPRWLPPALLLPLLLCCPLAARGDCGLPPDMPGATAQLEGRTAFPAGARVGYYCNEGFAKIIGKVNVVHCLPGGEWTRLEVFCQRSCGITPSVLYGHKKDIYIPVSSHPAGFVVEYECNPGYARNHSVSANITCLQNYTWSKPEIFCYKRSCPDPGKIENGHIRIPTDILFTSYIYFSCDPGYKLVGKSSTSCYYEGNDMIWDDPFPKCQEIPTTPQTPTTMDAQGTKAPSAPPKPTTVNVPAPKSPPTPPHLTTANVPDTEGTPALQNLTTRSSSTTKALLIPQNPTSPVLAMDAPPPSQKPVTASDSATTANTSPLSKALSTEPQLAVQTLLLTDSPATRATPEPQSLTTAKASHAQSLPETQTFSTVHVPVTEGPQTTQRLTSAHIAATQNQTVFTPPSTSRGSGLLTAGELTLLGSRVHVDLCVMGGNVYVTRIVWLHTLGFVVRVVCILTFGTFFRGRIGL</sequence>
<feature type="transmembrane region" description="Helical" evidence="7">
    <location>
        <begin position="446"/>
        <end position="467"/>
    </location>
</feature>
<dbReference type="Proteomes" id="UP000558488">
    <property type="component" value="Unassembled WGS sequence"/>
</dbReference>
<dbReference type="InterPro" id="IPR051277">
    <property type="entry name" value="SEZ6_CSMD_C4BPB_Regulators"/>
</dbReference>
<comment type="caution">
    <text evidence="5">Lacks conserved residue(s) required for the propagation of feature annotation.</text>
</comment>
<dbReference type="InterPro" id="IPR000436">
    <property type="entry name" value="Sushi_SCR_CCP_dom"/>
</dbReference>
<feature type="region of interest" description="Disordered" evidence="6">
    <location>
        <begin position="218"/>
        <end position="272"/>
    </location>
</feature>
<dbReference type="EMBL" id="JACAGB010000080">
    <property type="protein sequence ID" value="KAF6274333.1"/>
    <property type="molecule type" value="Genomic_DNA"/>
</dbReference>
<reference evidence="10 11" key="1">
    <citation type="journal article" date="2020" name="Nature">
        <title>Six reference-quality genomes reveal evolution of bat adaptations.</title>
        <authorList>
            <person name="Jebb D."/>
            <person name="Huang Z."/>
            <person name="Pippel M."/>
            <person name="Hughes G.M."/>
            <person name="Lavrichenko K."/>
            <person name="Devanna P."/>
            <person name="Winkler S."/>
            <person name="Jermiin L.S."/>
            <person name="Skirmuntt E.C."/>
            <person name="Katzourakis A."/>
            <person name="Burkitt-Gray L."/>
            <person name="Ray D.A."/>
            <person name="Sullivan K.A.M."/>
            <person name="Roscito J.G."/>
            <person name="Kirilenko B.M."/>
            <person name="Davalos L.M."/>
            <person name="Corthals A.P."/>
            <person name="Power M.L."/>
            <person name="Jones G."/>
            <person name="Ransome R.D."/>
            <person name="Dechmann D.K.N."/>
            <person name="Locatelli A.G."/>
            <person name="Puechmaille S.J."/>
            <person name="Fedrigo O."/>
            <person name="Jarvis E.D."/>
            <person name="Hiller M."/>
            <person name="Vernes S.C."/>
            <person name="Myers E.W."/>
            <person name="Teeling E.C."/>
        </authorList>
    </citation>
    <scope>NUCLEOTIDE SEQUENCE [LARGE SCALE GENOMIC DNA]</scope>
    <source>
        <strain evidence="10">MPipKuh1</strain>
        <tissue evidence="10">Flight muscle</tissue>
    </source>
</reference>
<gene>
    <name evidence="10" type="ORF">mPipKuh1_002428</name>
</gene>